<keyword evidence="4" id="KW-1185">Reference proteome</keyword>
<protein>
    <submittedName>
        <fullName evidence="2">Uncharacterized protein</fullName>
    </submittedName>
</protein>
<sequence length="45" mass="5166">MKGIVKPDGMYFIPTLEWDTIQLNVTRYGGVRFGIIAHPLHGYFI</sequence>
<dbReference type="EMBL" id="FOKU01000010">
    <property type="protein sequence ID" value="SFC37731.1"/>
    <property type="molecule type" value="Genomic_DNA"/>
</dbReference>
<evidence type="ECO:0000313" key="4">
    <source>
        <dbReference type="Proteomes" id="UP000198940"/>
    </source>
</evidence>
<evidence type="ECO:0000313" key="1">
    <source>
        <dbReference type="EMBL" id="SFC37731.1"/>
    </source>
</evidence>
<gene>
    <name evidence="1" type="ORF">SAMN04487891_11025</name>
    <name evidence="2" type="ORF">SAMN05216293_3581</name>
</gene>
<dbReference type="EMBL" id="FRAT01000011">
    <property type="protein sequence ID" value="SHL50096.1"/>
    <property type="molecule type" value="Genomic_DNA"/>
</dbReference>
<name>A0A1M7B5D7_9FLAO</name>
<dbReference type="STRING" id="1055723.SAMN05216293_3581"/>
<evidence type="ECO:0000313" key="2">
    <source>
        <dbReference type="EMBL" id="SHL50096.1"/>
    </source>
</evidence>
<dbReference type="AlphaFoldDB" id="A0A1M7B5D7"/>
<reference evidence="2 3" key="1">
    <citation type="submission" date="2016-11" db="EMBL/GenBank/DDBJ databases">
        <authorList>
            <person name="Varghese N."/>
            <person name="Submissions S."/>
        </authorList>
    </citation>
    <scope>NUCLEOTIDE SEQUENCE [LARGE SCALE GENOMIC DNA]</scope>
    <source>
        <strain evidence="2 3">CGMCC 1.12174</strain>
        <strain evidence="1 4">DSM 26351</strain>
    </source>
</reference>
<proteinExistence type="predicted"/>
<evidence type="ECO:0000313" key="3">
    <source>
        <dbReference type="Proteomes" id="UP000184031"/>
    </source>
</evidence>
<dbReference type="Proteomes" id="UP000184031">
    <property type="component" value="Unassembled WGS sequence"/>
</dbReference>
<comment type="caution">
    <text evidence="2">The sequence shown here is derived from an EMBL/GenBank/DDBJ whole genome shotgun (WGS) entry which is preliminary data.</text>
</comment>
<dbReference type="Proteomes" id="UP000198940">
    <property type="component" value="Unassembled WGS sequence"/>
</dbReference>
<organism evidence="2 3">
    <name type="scientific">Flagellimonas taeanensis</name>
    <dbReference type="NCBI Taxonomy" id="1005926"/>
    <lineage>
        <taxon>Bacteria</taxon>
        <taxon>Pseudomonadati</taxon>
        <taxon>Bacteroidota</taxon>
        <taxon>Flavobacteriia</taxon>
        <taxon>Flavobacteriales</taxon>
        <taxon>Flavobacteriaceae</taxon>
        <taxon>Flagellimonas</taxon>
    </lineage>
</organism>
<accession>A0A1M7B5D7</accession>